<dbReference type="RefSeq" id="WP_165832622.1">
    <property type="nucleotide sequence ID" value="NZ_JACCEX010000005.1"/>
</dbReference>
<sequence>MHYKSTVHIHPPSPWSRWLLLPLLALMLLLTACGGSGDSSKSDDQARATVLVYVVGSDLEDEADMATGNLEEMMKVGSSQDVNIIVETGGADKDGWRTVKRQKVLKGSMEVIADEGVQRMTDPDNLQKFIEWGVEAYPAKSYHLVFWNHGGGPLGGFGGDRNFPGTGTMSMPQIVQALEGAKQSTGATFDLVGFDACLMASAEVAYMLSPYAHYLVASQEIEPGPGWDWTSYLNHVVGDSGSTAVSAGKVIADAYMAKTASLQSNFATLSVTDLSKSAALIESVDVIARAIVEKLNTGTAAQQYSAWADLAYVRRVTHDFQTSWMFGNMFDLVDLTDFVTKAPVGMFDYTPEQVEAVQNAMNEAIVYNRHGKELHAASGQTLYMPLVSAQPEYGAAHLRLHSALDIPQGLKDLVRRYIELAASPDLPKPSLGTLEKTGDTAYAQLNNPGFAALEYANLWNNENPNIPQHLAVKPLDGSVPAGVGQDDKAYLAARPYDGWFRLPSAVGDSVLVSVLPDDTPRMAAGYAMYTVPVFAVDEDEDNEPGGRINGESGVLLVEYNEDDATAAKTYRVVGFLAGNGSSPLASRADPSVLKQGQKFHPLVLTDGEWLPDLSRTIIGFDAGDDDTPQDQWWQLQPATSHELCGSDCGFSFGIVDYQGKMTM</sequence>
<dbReference type="PANTHER" id="PTHR37835:SF1">
    <property type="entry name" value="ALPHA-CLOSTRIPAIN"/>
    <property type="match status" value="1"/>
</dbReference>
<dbReference type="Pfam" id="PF03415">
    <property type="entry name" value="Peptidase_C11"/>
    <property type="match status" value="1"/>
</dbReference>
<dbReference type="AlphaFoldDB" id="A0A2U1CJ87"/>
<dbReference type="Proteomes" id="UP000246145">
    <property type="component" value="Unassembled WGS sequence"/>
</dbReference>
<reference evidence="1 2" key="1">
    <citation type="submission" date="2018-04" db="EMBL/GenBank/DDBJ databases">
        <title>Genomic Encyclopedia of Type Strains, Phase IV (KMG-IV): sequencing the most valuable type-strain genomes for metagenomic binning, comparative biology and taxonomic classification.</title>
        <authorList>
            <person name="Goeker M."/>
        </authorList>
    </citation>
    <scope>NUCLEOTIDE SEQUENCE [LARGE SCALE GENOMIC DNA]</scope>
    <source>
        <strain evidence="1 2">DSM 10065</strain>
    </source>
</reference>
<dbReference type="PROSITE" id="PS51257">
    <property type="entry name" value="PROKAR_LIPOPROTEIN"/>
    <property type="match status" value="1"/>
</dbReference>
<dbReference type="PANTHER" id="PTHR37835">
    <property type="entry name" value="ALPHA-CLOSTRIPAIN"/>
    <property type="match status" value="1"/>
</dbReference>
<proteinExistence type="predicted"/>
<dbReference type="Gene3D" id="3.40.50.11970">
    <property type="match status" value="1"/>
</dbReference>
<name>A0A2U1CJ87_9BURK</name>
<comment type="caution">
    <text evidence="1">The sequence shown here is derived from an EMBL/GenBank/DDBJ whole genome shotgun (WGS) entry which is preliminary data.</text>
</comment>
<dbReference type="STRING" id="1231391.GCA_000308195_02205"/>
<evidence type="ECO:0000313" key="1">
    <source>
        <dbReference type="EMBL" id="PVY61055.1"/>
    </source>
</evidence>
<protein>
    <submittedName>
        <fullName evidence="1">Cysteine peptidase C11 family protein</fullName>
    </submittedName>
</protein>
<dbReference type="InterPro" id="IPR005077">
    <property type="entry name" value="Peptidase_C11"/>
</dbReference>
<organism evidence="1 2">
    <name type="scientific">Pusillimonas noertemannii</name>
    <dbReference type="NCBI Taxonomy" id="305977"/>
    <lineage>
        <taxon>Bacteria</taxon>
        <taxon>Pseudomonadati</taxon>
        <taxon>Pseudomonadota</taxon>
        <taxon>Betaproteobacteria</taxon>
        <taxon>Burkholderiales</taxon>
        <taxon>Alcaligenaceae</taxon>
        <taxon>Pusillimonas</taxon>
    </lineage>
</organism>
<dbReference type="EMBL" id="QEKO01000005">
    <property type="protein sequence ID" value="PVY61055.1"/>
    <property type="molecule type" value="Genomic_DNA"/>
</dbReference>
<keyword evidence="2" id="KW-1185">Reference proteome</keyword>
<evidence type="ECO:0000313" key="2">
    <source>
        <dbReference type="Proteomes" id="UP000246145"/>
    </source>
</evidence>
<gene>
    <name evidence="1" type="ORF">C7440_3222</name>
</gene>
<accession>A0A2U1CJ87</accession>